<evidence type="ECO:0000313" key="2">
    <source>
        <dbReference type="Proteomes" id="UP000663868"/>
    </source>
</evidence>
<comment type="caution">
    <text evidence="1">The sequence shown here is derived from an EMBL/GenBank/DDBJ whole genome shotgun (WGS) entry which is preliminary data.</text>
</comment>
<sequence>TPATTSLKINADLEEFRIILASKQARLFDIQVQGIKANVSKSSEKTLVNLILSDLCVFDPYEGARYRKIVSQQGDDKDLLRVDLSLFNHPVEYKKPLDIYDCDVKVEFAKANIVFLFKHIDVLLGFLQTLNITKSALDLASTQADAAYEQVLKLQEQAFKVHLDITFNAPNIIIPTNSYSDEALLFDLGKLTLLTRFCDDPERSLVEKQSVRLENVLASRVKLNHDNNILGEIILL</sequence>
<dbReference type="AlphaFoldDB" id="A0A820G5L0"/>
<feature type="non-terminal residue" evidence="1">
    <location>
        <position position="1"/>
    </location>
</feature>
<dbReference type="EMBL" id="CAJOBB010012346">
    <property type="protein sequence ID" value="CAF4274926.1"/>
    <property type="molecule type" value="Genomic_DNA"/>
</dbReference>
<name>A0A820G5L0_9BILA</name>
<gene>
    <name evidence="1" type="ORF">KXQ929_LOCUS44103</name>
</gene>
<dbReference type="Proteomes" id="UP000663868">
    <property type="component" value="Unassembled WGS sequence"/>
</dbReference>
<protein>
    <submittedName>
        <fullName evidence="1">Uncharacterized protein</fullName>
    </submittedName>
</protein>
<feature type="non-terminal residue" evidence="1">
    <location>
        <position position="236"/>
    </location>
</feature>
<organism evidence="1 2">
    <name type="scientific">Adineta steineri</name>
    <dbReference type="NCBI Taxonomy" id="433720"/>
    <lineage>
        <taxon>Eukaryota</taxon>
        <taxon>Metazoa</taxon>
        <taxon>Spiralia</taxon>
        <taxon>Gnathifera</taxon>
        <taxon>Rotifera</taxon>
        <taxon>Eurotatoria</taxon>
        <taxon>Bdelloidea</taxon>
        <taxon>Adinetida</taxon>
        <taxon>Adinetidae</taxon>
        <taxon>Adineta</taxon>
    </lineage>
</organism>
<reference evidence="1" key="1">
    <citation type="submission" date="2021-02" db="EMBL/GenBank/DDBJ databases">
        <authorList>
            <person name="Nowell W R."/>
        </authorList>
    </citation>
    <scope>NUCLEOTIDE SEQUENCE</scope>
</reference>
<proteinExistence type="predicted"/>
<evidence type="ECO:0000313" key="1">
    <source>
        <dbReference type="EMBL" id="CAF4274926.1"/>
    </source>
</evidence>
<accession>A0A820G5L0</accession>